<dbReference type="Proteomes" id="UP000094067">
    <property type="component" value="Unassembled WGS sequence"/>
</dbReference>
<feature type="transmembrane region" description="Helical" evidence="1">
    <location>
        <begin position="178"/>
        <end position="194"/>
    </location>
</feature>
<evidence type="ECO:0000313" key="3">
    <source>
        <dbReference type="Proteomes" id="UP000094067"/>
    </source>
</evidence>
<evidence type="ECO:0000313" key="2">
    <source>
        <dbReference type="EMBL" id="ODM05592.1"/>
    </source>
</evidence>
<feature type="transmembrane region" description="Helical" evidence="1">
    <location>
        <begin position="224"/>
        <end position="245"/>
    </location>
</feature>
<feature type="transmembrane region" description="Helical" evidence="1">
    <location>
        <begin position="154"/>
        <end position="171"/>
    </location>
</feature>
<feature type="transmembrane region" description="Helical" evidence="1">
    <location>
        <begin position="12"/>
        <end position="32"/>
    </location>
</feature>
<organism evidence="2 3">
    <name type="scientific">Eisenbergiella tayi</name>
    <dbReference type="NCBI Taxonomy" id="1432052"/>
    <lineage>
        <taxon>Bacteria</taxon>
        <taxon>Bacillati</taxon>
        <taxon>Bacillota</taxon>
        <taxon>Clostridia</taxon>
        <taxon>Lachnospirales</taxon>
        <taxon>Lachnospiraceae</taxon>
        <taxon>Eisenbergiella</taxon>
    </lineage>
</organism>
<sequence>MEKEKQFGGKLAGIGQFCFYAGLVLELLIVIIDKSAYINPVEGQLFRITFILFLIKVCCTKFSLKEWLWLLVFLLLAGSCYMFSGRDEAVRLVVCCAAFKNIDLKKSLKYTFWITLSGCILLVVLAVTGIFGNMYIVDEGDRGIRYCFGLGHPNAFYCMYWVLVTLGIYLYWEKMKSWIYALIFLAGIWLYFLTNSRTGIIILLFSLLLSLFLAYGKNIRDSRWVYIAGIAAFLFCVGMSVWMAYYEPYEGPFYPYDRFFTGRITSMNTLEGGGGILRNWSLFSRPENTKYFDMGYVRLFYWYGIIPGAVYVILYAMLIWQCYKKKNYMGFMMVLSFALYTMLEAHFISVYLGRNYALFLTGAYWSDMLHCRRQKLRAGGEPPAEGEIQEEYWWQGWRFFMKQSGR</sequence>
<comment type="caution">
    <text evidence="2">The sequence shown here is derived from an EMBL/GenBank/DDBJ whole genome shotgun (WGS) entry which is preliminary data.</text>
</comment>
<dbReference type="RefSeq" id="WP_069151803.1">
    <property type="nucleotide sequence ID" value="NZ_MCGH01000002.1"/>
</dbReference>
<proteinExistence type="predicted"/>
<gene>
    <name evidence="2" type="ORF">BEI61_01481</name>
</gene>
<name>A0A1E3AA14_9FIRM</name>
<evidence type="ECO:0000256" key="1">
    <source>
        <dbReference type="SAM" id="Phobius"/>
    </source>
</evidence>
<feature type="transmembrane region" description="Helical" evidence="1">
    <location>
        <begin position="67"/>
        <end position="84"/>
    </location>
</feature>
<feature type="transmembrane region" description="Helical" evidence="1">
    <location>
        <begin position="110"/>
        <end position="134"/>
    </location>
</feature>
<protein>
    <submittedName>
        <fullName evidence="2">Uncharacterized protein</fullName>
    </submittedName>
</protein>
<keyword evidence="1" id="KW-0472">Membrane</keyword>
<feature type="transmembrane region" description="Helical" evidence="1">
    <location>
        <begin position="332"/>
        <end position="352"/>
    </location>
</feature>
<dbReference type="AlphaFoldDB" id="A0A1E3AA14"/>
<dbReference type="EMBL" id="MCGH01000002">
    <property type="protein sequence ID" value="ODM05592.1"/>
    <property type="molecule type" value="Genomic_DNA"/>
</dbReference>
<feature type="transmembrane region" description="Helical" evidence="1">
    <location>
        <begin position="200"/>
        <end position="217"/>
    </location>
</feature>
<reference evidence="2 3" key="1">
    <citation type="submission" date="2016-07" db="EMBL/GenBank/DDBJ databases">
        <title>Characterization of isolates of Eisenbergiella tayi derived from blood cultures, using whole genome sequencing.</title>
        <authorList>
            <person name="Burdz T."/>
            <person name="Wiebe D."/>
            <person name="Huynh C."/>
            <person name="Bernard K."/>
        </authorList>
    </citation>
    <scope>NUCLEOTIDE SEQUENCE [LARGE SCALE GENOMIC DNA]</scope>
    <source>
        <strain evidence="2 3">NML 110608</strain>
    </source>
</reference>
<dbReference type="PATRIC" id="fig|1432052.4.peg.1663"/>
<accession>A0A1E3AA14</accession>
<keyword evidence="1" id="KW-1133">Transmembrane helix</keyword>
<feature type="transmembrane region" description="Helical" evidence="1">
    <location>
        <begin position="300"/>
        <end position="320"/>
    </location>
</feature>
<keyword evidence="1" id="KW-0812">Transmembrane</keyword>